<dbReference type="EMBL" id="UINC01158750">
    <property type="protein sequence ID" value="SVD56457.1"/>
    <property type="molecule type" value="Genomic_DNA"/>
</dbReference>
<dbReference type="AlphaFoldDB" id="A0A382WC65"/>
<evidence type="ECO:0000256" key="3">
    <source>
        <dbReference type="ARBA" id="ARBA00022692"/>
    </source>
</evidence>
<proteinExistence type="predicted"/>
<protein>
    <recommendedName>
        <fullName evidence="8">Biopolymer transporter ExbD</fullName>
    </recommendedName>
</protein>
<sequence length="140" mass="15723">MKGFQAEESNDAPDLTPMIDVVFLLIVFFMLVAQQVSEQYVELEQMAVASRSAVKESPPPRTIITIDDTPDGQKFYWGESEIDLNQVGFYVSKHPEWKVFLRVHPKITHSLVQDVLREIGNAGQVDVIFGTWQIANGGGE</sequence>
<name>A0A382WC65_9ZZZZ</name>
<dbReference type="GO" id="GO:0005886">
    <property type="term" value="C:plasma membrane"/>
    <property type="evidence" value="ECO:0007669"/>
    <property type="project" value="UniProtKB-SubCell"/>
</dbReference>
<keyword evidence="5 6" id="KW-0472">Membrane</keyword>
<keyword evidence="2" id="KW-1003">Cell membrane</keyword>
<dbReference type="Pfam" id="PF02472">
    <property type="entry name" value="ExbD"/>
    <property type="match status" value="1"/>
</dbReference>
<evidence type="ECO:0000256" key="6">
    <source>
        <dbReference type="SAM" id="Phobius"/>
    </source>
</evidence>
<dbReference type="PANTHER" id="PTHR30558">
    <property type="entry name" value="EXBD MEMBRANE COMPONENT OF PMF-DRIVEN MACROMOLECULE IMPORT SYSTEM"/>
    <property type="match status" value="1"/>
</dbReference>
<keyword evidence="4 6" id="KW-1133">Transmembrane helix</keyword>
<evidence type="ECO:0000256" key="2">
    <source>
        <dbReference type="ARBA" id="ARBA00022475"/>
    </source>
</evidence>
<comment type="subcellular location">
    <subcellularLocation>
        <location evidence="1">Cell membrane</location>
        <topology evidence="1">Single-pass membrane protein</topology>
    </subcellularLocation>
</comment>
<evidence type="ECO:0000256" key="1">
    <source>
        <dbReference type="ARBA" id="ARBA00004162"/>
    </source>
</evidence>
<accession>A0A382WC65</accession>
<dbReference type="InterPro" id="IPR003400">
    <property type="entry name" value="ExbD"/>
</dbReference>
<evidence type="ECO:0008006" key="8">
    <source>
        <dbReference type="Google" id="ProtNLM"/>
    </source>
</evidence>
<feature type="transmembrane region" description="Helical" evidence="6">
    <location>
        <begin position="15"/>
        <end position="33"/>
    </location>
</feature>
<organism evidence="7">
    <name type="scientific">marine metagenome</name>
    <dbReference type="NCBI Taxonomy" id="408172"/>
    <lineage>
        <taxon>unclassified sequences</taxon>
        <taxon>metagenomes</taxon>
        <taxon>ecological metagenomes</taxon>
    </lineage>
</organism>
<reference evidence="7" key="1">
    <citation type="submission" date="2018-05" db="EMBL/GenBank/DDBJ databases">
        <authorList>
            <person name="Lanie J.A."/>
            <person name="Ng W.-L."/>
            <person name="Kazmierczak K.M."/>
            <person name="Andrzejewski T.M."/>
            <person name="Davidsen T.M."/>
            <person name="Wayne K.J."/>
            <person name="Tettelin H."/>
            <person name="Glass J.I."/>
            <person name="Rusch D."/>
            <person name="Podicherti R."/>
            <person name="Tsui H.-C.T."/>
            <person name="Winkler M.E."/>
        </authorList>
    </citation>
    <scope>NUCLEOTIDE SEQUENCE</scope>
</reference>
<keyword evidence="3 6" id="KW-0812">Transmembrane</keyword>
<dbReference type="GO" id="GO:0022857">
    <property type="term" value="F:transmembrane transporter activity"/>
    <property type="evidence" value="ECO:0007669"/>
    <property type="project" value="InterPro"/>
</dbReference>
<evidence type="ECO:0000256" key="4">
    <source>
        <dbReference type="ARBA" id="ARBA00022989"/>
    </source>
</evidence>
<gene>
    <name evidence="7" type="ORF">METZ01_LOCUS409311</name>
</gene>
<evidence type="ECO:0000313" key="7">
    <source>
        <dbReference type="EMBL" id="SVD56457.1"/>
    </source>
</evidence>
<evidence type="ECO:0000256" key="5">
    <source>
        <dbReference type="ARBA" id="ARBA00023136"/>
    </source>
</evidence>